<proteinExistence type="predicted"/>
<sequence length="489" mass="54315">MRQQTAWTTRVRTLSRKFGFLAQPLQASGAQRRSHAARQRVREVETEQWRSSMLGKSTLELYHSPKSTPATENFYDNDTGSALLFEARAGALRTLLYRQRFDASPMVQSAICRACGEAQECAMHVVVQCVGVSPTHLEADPLDARHCVAVTPVEDGTEIDFSDPLCSENHDGSLYEVTADETCQATGGVSVNGSGGGRRERRKQHRYPTTFSDFQLKELEKAFKQSRYLDRFAREELAAKIQLTEARVQVWFQNRRAKSRKQERHDAKRPSSLLSEASILASEGNIDSAVAVDGLAGISVDVLKGLLTDPLDARHCVAVTPVEDGTEIDFSDPLCSENHDGSLYEVTADETCQATGGVSVNGSGGGRRERRKQHRYPTTFSDFQLKELEKAFKQSRYLDRFAREELAAKIQLTEARVQVWFQNRRAKSRKQQCHDAKRPSSLLAEASILASEGNIDSAVAVDGLAGIRVDVLKGLLSDLSLTLSRIQHK</sequence>
<name>A0ACB8DGT6_DERSI</name>
<reference evidence="1" key="1">
    <citation type="submission" date="2020-05" db="EMBL/GenBank/DDBJ databases">
        <title>Large-scale comparative analyses of tick genomes elucidate their genetic diversity and vector capacities.</title>
        <authorList>
            <person name="Jia N."/>
            <person name="Wang J."/>
            <person name="Shi W."/>
            <person name="Du L."/>
            <person name="Sun Y."/>
            <person name="Zhan W."/>
            <person name="Jiang J."/>
            <person name="Wang Q."/>
            <person name="Zhang B."/>
            <person name="Ji P."/>
            <person name="Sakyi L.B."/>
            <person name="Cui X."/>
            <person name="Yuan T."/>
            <person name="Jiang B."/>
            <person name="Yang W."/>
            <person name="Lam T.T.-Y."/>
            <person name="Chang Q."/>
            <person name="Ding S."/>
            <person name="Wang X."/>
            <person name="Zhu J."/>
            <person name="Ruan X."/>
            <person name="Zhao L."/>
            <person name="Wei J."/>
            <person name="Que T."/>
            <person name="Du C."/>
            <person name="Cheng J."/>
            <person name="Dai P."/>
            <person name="Han X."/>
            <person name="Huang E."/>
            <person name="Gao Y."/>
            <person name="Liu J."/>
            <person name="Shao H."/>
            <person name="Ye R."/>
            <person name="Li L."/>
            <person name="Wei W."/>
            <person name="Wang X."/>
            <person name="Wang C."/>
            <person name="Yang T."/>
            <person name="Huo Q."/>
            <person name="Li W."/>
            <person name="Guo W."/>
            <person name="Chen H."/>
            <person name="Zhou L."/>
            <person name="Ni X."/>
            <person name="Tian J."/>
            <person name="Zhou Y."/>
            <person name="Sheng Y."/>
            <person name="Liu T."/>
            <person name="Pan Y."/>
            <person name="Xia L."/>
            <person name="Li J."/>
            <person name="Zhao F."/>
            <person name="Cao W."/>
        </authorList>
    </citation>
    <scope>NUCLEOTIDE SEQUENCE</scope>
    <source>
        <strain evidence="1">Dsil-2018</strain>
    </source>
</reference>
<evidence type="ECO:0000313" key="1">
    <source>
        <dbReference type="EMBL" id="KAH7967203.1"/>
    </source>
</evidence>
<dbReference type="Proteomes" id="UP000821865">
    <property type="component" value="Chromosome 2"/>
</dbReference>
<comment type="caution">
    <text evidence="1">The sequence shown here is derived from an EMBL/GenBank/DDBJ whole genome shotgun (WGS) entry which is preliminary data.</text>
</comment>
<organism evidence="1 2">
    <name type="scientific">Dermacentor silvarum</name>
    <name type="common">Tick</name>
    <dbReference type="NCBI Taxonomy" id="543639"/>
    <lineage>
        <taxon>Eukaryota</taxon>
        <taxon>Metazoa</taxon>
        <taxon>Ecdysozoa</taxon>
        <taxon>Arthropoda</taxon>
        <taxon>Chelicerata</taxon>
        <taxon>Arachnida</taxon>
        <taxon>Acari</taxon>
        <taxon>Parasitiformes</taxon>
        <taxon>Ixodida</taxon>
        <taxon>Ixodoidea</taxon>
        <taxon>Ixodidae</taxon>
        <taxon>Rhipicephalinae</taxon>
        <taxon>Dermacentor</taxon>
    </lineage>
</organism>
<protein>
    <submittedName>
        <fullName evidence="1">Uncharacterized protein</fullName>
    </submittedName>
</protein>
<evidence type="ECO:0000313" key="2">
    <source>
        <dbReference type="Proteomes" id="UP000821865"/>
    </source>
</evidence>
<gene>
    <name evidence="1" type="ORF">HPB49_023521</name>
</gene>
<accession>A0ACB8DGT6</accession>
<dbReference type="EMBL" id="CM023471">
    <property type="protein sequence ID" value="KAH7967203.1"/>
    <property type="molecule type" value="Genomic_DNA"/>
</dbReference>
<keyword evidence="2" id="KW-1185">Reference proteome</keyword>